<dbReference type="Proteomes" id="UP000798808">
    <property type="component" value="Unassembled WGS sequence"/>
</dbReference>
<keyword evidence="6" id="KW-0131">Cell cycle</keyword>
<feature type="compositionally biased region" description="Basic and acidic residues" evidence="8">
    <location>
        <begin position="210"/>
        <end position="230"/>
    </location>
</feature>
<evidence type="ECO:0000256" key="6">
    <source>
        <dbReference type="ARBA" id="ARBA00023306"/>
    </source>
</evidence>
<dbReference type="EMBL" id="SMLW01000669">
    <property type="protein sequence ID" value="MTI28627.1"/>
    <property type="molecule type" value="Genomic_DNA"/>
</dbReference>
<keyword evidence="10" id="KW-1185">Reference proteome</keyword>
<keyword evidence="5 7" id="KW-0175">Coiled coil</keyword>
<dbReference type="PANTHER" id="PTHR35794">
    <property type="entry name" value="CELL DIVISION PROTEIN DIVIVA"/>
    <property type="match status" value="1"/>
</dbReference>
<reference evidence="9 10" key="1">
    <citation type="submission" date="2019-02" db="EMBL/GenBank/DDBJ databases">
        <authorList>
            <person name="Goldberg S.R."/>
            <person name="Haltli B.A."/>
            <person name="Correa H."/>
            <person name="Russell K.G."/>
        </authorList>
    </citation>
    <scope>NUCLEOTIDE SEQUENCE [LARGE SCALE GENOMIC DNA]</scope>
    <source>
        <strain evidence="9 10">JCM 16186</strain>
    </source>
</reference>
<gene>
    <name evidence="9" type="ORF">E1163_26955</name>
</gene>
<evidence type="ECO:0000256" key="7">
    <source>
        <dbReference type="SAM" id="Coils"/>
    </source>
</evidence>
<feature type="coiled-coil region" evidence="7">
    <location>
        <begin position="97"/>
        <end position="146"/>
    </location>
</feature>
<sequence>MKITPLEIRQKTFEKAFRGLDKDEVSAFLVTMSQEWEKLIDENKELKIKLQASEKEVEKLREVENSLFKTLKTAEDTGASMIDQATKTAELHMRETQMKAEAVLNDAKSKAKDMIEEAEIKSKNTIDEMEDQIRSMAQVYRLLENVKDDLISDIKSFANDALQKVDRVKSQIKKFDVEAELLRVKREAVDKAAKTSVKLQNSYKAIAPEKAPEVEQKVEEEPYEQEQHEQEQEESVVTNTVEEPKKPRESKENKESTSFFDDIE</sequence>
<feature type="region of interest" description="Disordered" evidence="8">
    <location>
        <begin position="201"/>
        <end position="264"/>
    </location>
</feature>
<dbReference type="NCBIfam" id="TIGR03544">
    <property type="entry name" value="DivI1A_domain"/>
    <property type="match status" value="1"/>
</dbReference>
<accession>A0ABW9RWK1</accession>
<dbReference type="InterPro" id="IPR007793">
    <property type="entry name" value="DivIVA_fam"/>
</dbReference>
<evidence type="ECO:0000256" key="4">
    <source>
        <dbReference type="ARBA" id="ARBA00022618"/>
    </source>
</evidence>
<evidence type="ECO:0000313" key="9">
    <source>
        <dbReference type="EMBL" id="MTI28627.1"/>
    </source>
</evidence>
<comment type="subcellular location">
    <subcellularLocation>
        <location evidence="1">Cytoplasm</location>
    </subcellularLocation>
</comment>
<evidence type="ECO:0000256" key="1">
    <source>
        <dbReference type="ARBA" id="ARBA00004496"/>
    </source>
</evidence>
<dbReference type="PANTHER" id="PTHR35794:SF2">
    <property type="entry name" value="CELL DIVISION PROTEIN DIVIVA"/>
    <property type="match status" value="1"/>
</dbReference>
<keyword evidence="4" id="KW-0132">Cell division</keyword>
<feature type="coiled-coil region" evidence="7">
    <location>
        <begin position="36"/>
        <end position="63"/>
    </location>
</feature>
<evidence type="ECO:0000256" key="5">
    <source>
        <dbReference type="ARBA" id="ARBA00023054"/>
    </source>
</evidence>
<evidence type="ECO:0000256" key="3">
    <source>
        <dbReference type="ARBA" id="ARBA00022490"/>
    </source>
</evidence>
<dbReference type="Gene3D" id="6.10.250.660">
    <property type="match status" value="1"/>
</dbReference>
<evidence type="ECO:0000256" key="8">
    <source>
        <dbReference type="SAM" id="MobiDB-lite"/>
    </source>
</evidence>
<organism evidence="9 10">
    <name type="scientific">Fulvivirga kasyanovii</name>
    <dbReference type="NCBI Taxonomy" id="396812"/>
    <lineage>
        <taxon>Bacteria</taxon>
        <taxon>Pseudomonadati</taxon>
        <taxon>Bacteroidota</taxon>
        <taxon>Cytophagia</taxon>
        <taxon>Cytophagales</taxon>
        <taxon>Fulvivirgaceae</taxon>
        <taxon>Fulvivirga</taxon>
    </lineage>
</organism>
<protein>
    <submittedName>
        <fullName evidence="9">DivIVA domain-containing protein</fullName>
    </submittedName>
</protein>
<proteinExistence type="inferred from homology"/>
<comment type="caution">
    <text evidence="9">The sequence shown here is derived from an EMBL/GenBank/DDBJ whole genome shotgun (WGS) entry which is preliminary data.</text>
</comment>
<evidence type="ECO:0000313" key="10">
    <source>
        <dbReference type="Proteomes" id="UP000798808"/>
    </source>
</evidence>
<dbReference type="InterPro" id="IPR019933">
    <property type="entry name" value="DivIVA_domain"/>
</dbReference>
<feature type="compositionally biased region" description="Basic and acidic residues" evidence="8">
    <location>
        <begin position="242"/>
        <end position="255"/>
    </location>
</feature>
<evidence type="ECO:0000256" key="2">
    <source>
        <dbReference type="ARBA" id="ARBA00009008"/>
    </source>
</evidence>
<dbReference type="RefSeq" id="WP_155176331.1">
    <property type="nucleotide sequence ID" value="NZ_BAAAFL010000043.1"/>
</dbReference>
<comment type="similarity">
    <text evidence="2">Belongs to the DivIVA family.</text>
</comment>
<name>A0ABW9RWK1_9BACT</name>
<dbReference type="Pfam" id="PF05103">
    <property type="entry name" value="DivIVA"/>
    <property type="match status" value="1"/>
</dbReference>
<keyword evidence="3" id="KW-0963">Cytoplasm</keyword>